<accession>A0AAX3HZY5</accession>
<dbReference type="AlphaFoldDB" id="A0AAX3HZY5"/>
<dbReference type="CDD" id="cd06225">
    <property type="entry name" value="HAMP"/>
    <property type="match status" value="1"/>
</dbReference>
<dbReference type="Proteomes" id="UP000508034">
    <property type="component" value="Unassembled WGS sequence"/>
</dbReference>
<dbReference type="RefSeq" id="WP_000710173.1">
    <property type="nucleotide sequence ID" value="NZ_CAAKHA010000028.1"/>
</dbReference>
<evidence type="ECO:0000256" key="1">
    <source>
        <dbReference type="ARBA" id="ARBA00004236"/>
    </source>
</evidence>
<reference evidence="6 7" key="1">
    <citation type="submission" date="2019-04" db="EMBL/GenBank/DDBJ databases">
        <authorList>
            <person name="Patino-Navarrete R."/>
            <person name="Patino Navarrete R."/>
        </authorList>
    </citation>
    <scope>NUCLEOTIDE SEQUENCE [LARGE SCALE GENOMIC DNA]</scope>
    <source>
        <strain evidence="6">Bacillus thuringiensis strain AR23</strain>
    </source>
</reference>
<feature type="domain" description="HAMP" evidence="5">
    <location>
        <begin position="83"/>
        <end position="131"/>
    </location>
</feature>
<comment type="caution">
    <text evidence="6">The sequence shown here is derived from an EMBL/GenBank/DDBJ whole genome shotgun (WGS) entry which is preliminary data.</text>
</comment>
<dbReference type="Pfam" id="PF00672">
    <property type="entry name" value="HAMP"/>
    <property type="match status" value="1"/>
</dbReference>
<dbReference type="GO" id="GO:0007165">
    <property type="term" value="P:signal transduction"/>
    <property type="evidence" value="ECO:0007669"/>
    <property type="project" value="InterPro"/>
</dbReference>
<keyword evidence="4" id="KW-0812">Transmembrane</keyword>
<evidence type="ECO:0000313" key="7">
    <source>
        <dbReference type="Proteomes" id="UP000508034"/>
    </source>
</evidence>
<evidence type="ECO:0000256" key="4">
    <source>
        <dbReference type="SAM" id="Phobius"/>
    </source>
</evidence>
<keyword evidence="6" id="KW-0418">Kinase</keyword>
<name>A0AAX3HZY5_BACTI</name>
<feature type="transmembrane region" description="Helical" evidence="4">
    <location>
        <begin position="60"/>
        <end position="81"/>
    </location>
</feature>
<dbReference type="PANTHER" id="PTHR32089:SF112">
    <property type="entry name" value="LYSOZYME-LIKE PROTEIN-RELATED"/>
    <property type="match status" value="1"/>
</dbReference>
<evidence type="ECO:0000256" key="2">
    <source>
        <dbReference type="ARBA" id="ARBA00022475"/>
    </source>
</evidence>
<protein>
    <submittedName>
        <fullName evidence="6">Sensor protein kinase WalK</fullName>
    </submittedName>
</protein>
<comment type="subcellular location">
    <subcellularLocation>
        <location evidence="1">Cell membrane</location>
    </subcellularLocation>
</comment>
<keyword evidence="3 4" id="KW-0472">Membrane</keyword>
<dbReference type="InterPro" id="IPR003660">
    <property type="entry name" value="HAMP_dom"/>
</dbReference>
<dbReference type="GO" id="GO:0005886">
    <property type="term" value="C:plasma membrane"/>
    <property type="evidence" value="ECO:0007669"/>
    <property type="project" value="UniProtKB-SubCell"/>
</dbReference>
<keyword evidence="2" id="KW-1003">Cell membrane</keyword>
<organism evidence="6 7">
    <name type="scientific">Bacillus thuringiensis subsp. israelensis</name>
    <dbReference type="NCBI Taxonomy" id="1430"/>
    <lineage>
        <taxon>Bacteria</taxon>
        <taxon>Bacillati</taxon>
        <taxon>Bacillota</taxon>
        <taxon>Bacilli</taxon>
        <taxon>Bacillales</taxon>
        <taxon>Bacillaceae</taxon>
        <taxon>Bacillus</taxon>
        <taxon>Bacillus cereus group</taxon>
    </lineage>
</organism>
<keyword evidence="4" id="KW-1133">Transmembrane helix</keyword>
<proteinExistence type="predicted"/>
<dbReference type="PROSITE" id="PS50885">
    <property type="entry name" value="HAMP"/>
    <property type="match status" value="1"/>
</dbReference>
<gene>
    <name evidence="6" type="primary">walK_4</name>
    <name evidence="6" type="ORF">BTAR23_AR23_05887</name>
</gene>
<evidence type="ECO:0000256" key="3">
    <source>
        <dbReference type="ARBA" id="ARBA00023136"/>
    </source>
</evidence>
<dbReference type="GO" id="GO:0016301">
    <property type="term" value="F:kinase activity"/>
    <property type="evidence" value="ECO:0007669"/>
    <property type="project" value="UniProtKB-KW"/>
</dbReference>
<evidence type="ECO:0000259" key="5">
    <source>
        <dbReference type="PROSITE" id="PS50885"/>
    </source>
</evidence>
<dbReference type="PANTHER" id="PTHR32089">
    <property type="entry name" value="METHYL-ACCEPTING CHEMOTAXIS PROTEIN MCPB"/>
    <property type="match status" value="1"/>
</dbReference>
<dbReference type="EMBL" id="CAAKHA010000028">
    <property type="protein sequence ID" value="VIJ07788.1"/>
    <property type="molecule type" value="Genomic_DNA"/>
</dbReference>
<keyword evidence="6" id="KW-0808">Transferase</keyword>
<sequence>MKKAQELGKANNEESYTYYLKEIEPNMQKTIQSIRELMVYNSNNAEQLQQVNNNNAQNTMIMFVVLSILAIIIVIFIGYLIKLTIRQALLLLQNDMKKVAAGNLTIRTSYKANNEIGNIVQSFNSMLDNLQ</sequence>
<evidence type="ECO:0000313" key="6">
    <source>
        <dbReference type="EMBL" id="VIJ07788.1"/>
    </source>
</evidence>
<dbReference type="SUPFAM" id="SSF158472">
    <property type="entry name" value="HAMP domain-like"/>
    <property type="match status" value="1"/>
</dbReference>
<dbReference type="Gene3D" id="6.10.340.10">
    <property type="match status" value="1"/>
</dbReference>